<name>A0A6G1BQ11_9ORYZ</name>
<dbReference type="EMBL" id="SPHZ02000012">
    <property type="protein sequence ID" value="KAF0889851.1"/>
    <property type="molecule type" value="Genomic_DNA"/>
</dbReference>
<sequence length="84" mass="9754">MAEEIGAVRNPFEWSRASGLMQKHLLDVVRLIEQLVEDEMVRQGLMQKHLLDVVRLIEQLVEDEMVRQGAMMAKLFGDSATRWM</sequence>
<comment type="caution">
    <text evidence="1">The sequence shown here is derived from an EMBL/GenBank/DDBJ whole genome shotgun (WGS) entry which is preliminary data.</text>
</comment>
<gene>
    <name evidence="1" type="ORF">E2562_033240</name>
</gene>
<protein>
    <submittedName>
        <fullName evidence="1">Uncharacterized protein</fullName>
    </submittedName>
</protein>
<accession>A0A6G1BQ11</accession>
<proteinExistence type="predicted"/>
<evidence type="ECO:0000313" key="2">
    <source>
        <dbReference type="Proteomes" id="UP000479710"/>
    </source>
</evidence>
<reference evidence="1 2" key="1">
    <citation type="submission" date="2019-11" db="EMBL/GenBank/DDBJ databases">
        <title>Whole genome sequence of Oryza granulata.</title>
        <authorList>
            <person name="Li W."/>
        </authorList>
    </citation>
    <scope>NUCLEOTIDE SEQUENCE [LARGE SCALE GENOMIC DNA]</scope>
    <source>
        <strain evidence="2">cv. Menghai</strain>
        <tissue evidence="1">Leaf</tissue>
    </source>
</reference>
<keyword evidence="2" id="KW-1185">Reference proteome</keyword>
<dbReference type="AlphaFoldDB" id="A0A6G1BQ11"/>
<dbReference type="Proteomes" id="UP000479710">
    <property type="component" value="Unassembled WGS sequence"/>
</dbReference>
<organism evidence="1 2">
    <name type="scientific">Oryza meyeriana var. granulata</name>
    <dbReference type="NCBI Taxonomy" id="110450"/>
    <lineage>
        <taxon>Eukaryota</taxon>
        <taxon>Viridiplantae</taxon>
        <taxon>Streptophyta</taxon>
        <taxon>Embryophyta</taxon>
        <taxon>Tracheophyta</taxon>
        <taxon>Spermatophyta</taxon>
        <taxon>Magnoliopsida</taxon>
        <taxon>Liliopsida</taxon>
        <taxon>Poales</taxon>
        <taxon>Poaceae</taxon>
        <taxon>BOP clade</taxon>
        <taxon>Oryzoideae</taxon>
        <taxon>Oryzeae</taxon>
        <taxon>Oryzinae</taxon>
        <taxon>Oryza</taxon>
        <taxon>Oryza meyeriana</taxon>
    </lineage>
</organism>
<evidence type="ECO:0000313" key="1">
    <source>
        <dbReference type="EMBL" id="KAF0889851.1"/>
    </source>
</evidence>